<feature type="site" description="Lowers pKa of active site Cys" evidence="3">
    <location>
        <position position="294"/>
    </location>
</feature>
<gene>
    <name evidence="5" type="ORF">BOH74_18890</name>
</gene>
<dbReference type="RefSeq" id="WP_073510277.1">
    <property type="nucleotide sequence ID" value="NZ_MPJD01000033.1"/>
</dbReference>
<dbReference type="PIRSF" id="PIRSF015753">
    <property type="entry name" value="GST"/>
    <property type="match status" value="1"/>
</dbReference>
<evidence type="ECO:0000313" key="5">
    <source>
        <dbReference type="EMBL" id="OKA19242.1"/>
    </source>
</evidence>
<dbReference type="Pfam" id="PF13410">
    <property type="entry name" value="GST_C_2"/>
    <property type="match status" value="1"/>
</dbReference>
<feature type="binding site" evidence="2">
    <location>
        <begin position="146"/>
        <end position="147"/>
    </location>
    <ligand>
        <name>glutathione</name>
        <dbReference type="ChEBI" id="CHEBI:57925"/>
    </ligand>
</feature>
<feature type="binding site" evidence="2">
    <location>
        <position position="95"/>
    </location>
    <ligand>
        <name>glutathione</name>
        <dbReference type="ChEBI" id="CHEBI:57925"/>
    </ligand>
</feature>
<evidence type="ECO:0000256" key="3">
    <source>
        <dbReference type="PIRSR" id="PIRSR015753-3"/>
    </source>
</evidence>
<dbReference type="PROSITE" id="PS50405">
    <property type="entry name" value="GST_CTER"/>
    <property type="match status" value="1"/>
</dbReference>
<feature type="site" description="Lowers pKa of active site Cys" evidence="3">
    <location>
        <position position="251"/>
    </location>
</feature>
<dbReference type="InterPro" id="IPR036249">
    <property type="entry name" value="Thioredoxin-like_sf"/>
</dbReference>
<dbReference type="InterPro" id="IPR047047">
    <property type="entry name" value="GST_Omega-like_C"/>
</dbReference>
<dbReference type="CDD" id="cd03190">
    <property type="entry name" value="GST_C_Omega_like"/>
    <property type="match status" value="1"/>
</dbReference>
<dbReference type="InterPro" id="IPR016639">
    <property type="entry name" value="GST_Omega/GSH"/>
</dbReference>
<feature type="domain" description="GST C-terminal" evidence="4">
    <location>
        <begin position="170"/>
        <end position="294"/>
    </location>
</feature>
<accession>A0A853ZUS3</accession>
<dbReference type="Proteomes" id="UP000185990">
    <property type="component" value="Unassembled WGS sequence"/>
</dbReference>
<dbReference type="SFLD" id="SFLDG01206">
    <property type="entry name" value="Xi.1"/>
    <property type="match status" value="1"/>
</dbReference>
<dbReference type="PANTHER" id="PTHR32419">
    <property type="entry name" value="GLUTATHIONYL-HYDROQUINONE REDUCTASE"/>
    <property type="match status" value="1"/>
</dbReference>
<dbReference type="PANTHER" id="PTHR32419:SF6">
    <property type="entry name" value="GLUTATHIONE S-TRANSFERASE OMEGA-LIKE 1-RELATED"/>
    <property type="match status" value="1"/>
</dbReference>
<dbReference type="Pfam" id="PF13409">
    <property type="entry name" value="GST_N_2"/>
    <property type="match status" value="1"/>
</dbReference>
<dbReference type="SFLD" id="SFLDG01148">
    <property type="entry name" value="Xi_(cytGST)"/>
    <property type="match status" value="1"/>
</dbReference>
<feature type="binding site" evidence="2">
    <location>
        <begin position="128"/>
        <end position="131"/>
    </location>
    <ligand>
        <name>glutathione</name>
        <dbReference type="ChEBI" id="CHEBI:57925"/>
    </ligand>
</feature>
<evidence type="ECO:0000256" key="2">
    <source>
        <dbReference type="PIRSR" id="PIRSR015753-2"/>
    </source>
</evidence>
<name>A0A853ZUS3_9PSED</name>
<organism evidence="5 6">
    <name type="scientific">Pseudomonas versuta</name>
    <dbReference type="NCBI Taxonomy" id="1788301"/>
    <lineage>
        <taxon>Bacteria</taxon>
        <taxon>Pseudomonadati</taxon>
        <taxon>Pseudomonadota</taxon>
        <taxon>Gammaproteobacteria</taxon>
        <taxon>Pseudomonadales</taxon>
        <taxon>Pseudomonadaceae</taxon>
        <taxon>Pseudomonas</taxon>
    </lineage>
</organism>
<sequence>MGLLIEGHWHDQWYESSKDGAFQREQALRRNWVTMDGSPGPTGSGGFAAQAGRYHLYVSLACPWAHRTLITRQIKGLESLIEVSVVSWLMLENGWTFDKAFGSSGDRLDNLNFLYQRYILDTPDYSGRVTVPVLWDKQQQCIVSNESADIIRMFNTAFDGLTGNTLDLYPQSLAAQIDSWNERIYPALNNGVYRAGFATSQSAYELAFNDVFRELDQLEAHLTQHRYLAGEFLTESDIRLFTTLIRFDAVYYSHFKCNERRIADYPNLSNWLRELYQWPGVAQTVDFTHIKGHYYASHRTINPTGIIPKGPALDFTRPHDRTRLTGKGIQQR</sequence>
<dbReference type="Gene3D" id="1.20.1050.10">
    <property type="match status" value="1"/>
</dbReference>
<dbReference type="InterPro" id="IPR036282">
    <property type="entry name" value="Glutathione-S-Trfase_C_sf"/>
</dbReference>
<dbReference type="InterPro" id="IPR040079">
    <property type="entry name" value="Glutathione_S-Trfase"/>
</dbReference>
<reference evidence="5 6" key="1">
    <citation type="submission" date="2016-11" db="EMBL/GenBank/DDBJ databases">
        <title>Draft genome of Pseudomonas versuta A4R1.12.</title>
        <authorList>
            <person name="See-Too W.-S."/>
        </authorList>
    </citation>
    <scope>NUCLEOTIDE SEQUENCE [LARGE SCALE GENOMIC DNA]</scope>
    <source>
        <strain evidence="5 6">A4R1.12</strain>
    </source>
</reference>
<dbReference type="Gene3D" id="3.40.30.10">
    <property type="entry name" value="Glutaredoxin"/>
    <property type="match status" value="1"/>
</dbReference>
<dbReference type="InterPro" id="IPR004045">
    <property type="entry name" value="Glutathione_S-Trfase_N"/>
</dbReference>
<feature type="active site" description="Nucleophile" evidence="1">
    <location>
        <position position="62"/>
    </location>
</feature>
<evidence type="ECO:0000256" key="1">
    <source>
        <dbReference type="PIRSR" id="PIRSR015753-1"/>
    </source>
</evidence>
<dbReference type="SUPFAM" id="SSF47616">
    <property type="entry name" value="GST C-terminal domain-like"/>
    <property type="match status" value="1"/>
</dbReference>
<dbReference type="AlphaFoldDB" id="A0A853ZUS3"/>
<proteinExistence type="predicted"/>
<dbReference type="GO" id="GO:0004364">
    <property type="term" value="F:glutathione transferase activity"/>
    <property type="evidence" value="ECO:0007669"/>
    <property type="project" value="InterPro"/>
</dbReference>
<dbReference type="FunFam" id="3.40.30.10:FF:000058">
    <property type="entry name" value="Glutathione S-transferase, omega"/>
    <property type="match status" value="1"/>
</dbReference>
<dbReference type="EMBL" id="MPJD01000033">
    <property type="protein sequence ID" value="OKA19242.1"/>
    <property type="molecule type" value="Genomic_DNA"/>
</dbReference>
<dbReference type="SFLD" id="SFLDS00019">
    <property type="entry name" value="Glutathione_Transferase_(cytos"/>
    <property type="match status" value="1"/>
</dbReference>
<dbReference type="InterPro" id="IPR010987">
    <property type="entry name" value="Glutathione-S-Trfase_C-like"/>
</dbReference>
<feature type="active site" description="Proton donor/acceptor" evidence="1">
    <location>
        <position position="193"/>
    </location>
</feature>
<dbReference type="SUPFAM" id="SSF52833">
    <property type="entry name" value="Thioredoxin-like"/>
    <property type="match status" value="1"/>
</dbReference>
<evidence type="ECO:0000259" key="4">
    <source>
        <dbReference type="PROSITE" id="PS50405"/>
    </source>
</evidence>
<evidence type="ECO:0000313" key="6">
    <source>
        <dbReference type="Proteomes" id="UP000185990"/>
    </source>
</evidence>
<comment type="caution">
    <text evidence="5">The sequence shown here is derived from an EMBL/GenBank/DDBJ whole genome shotgun (WGS) entry which is preliminary data.</text>
</comment>
<protein>
    <submittedName>
        <fullName evidence="5">Glutathione-dependent reductase</fullName>
    </submittedName>
</protein>
<dbReference type="GO" id="GO:0005737">
    <property type="term" value="C:cytoplasm"/>
    <property type="evidence" value="ECO:0007669"/>
    <property type="project" value="TreeGrafter"/>
</dbReference>